<dbReference type="GO" id="GO:0016020">
    <property type="term" value="C:membrane"/>
    <property type="evidence" value="ECO:0007669"/>
    <property type="project" value="InterPro"/>
</dbReference>
<dbReference type="AlphaFoldDB" id="A0A1G7UAY0"/>
<evidence type="ECO:0000313" key="4">
    <source>
        <dbReference type="Proteomes" id="UP000182894"/>
    </source>
</evidence>
<keyword evidence="4" id="KW-1185">Reference proteome</keyword>
<evidence type="ECO:0000313" key="3">
    <source>
        <dbReference type="EMBL" id="SDG44633.1"/>
    </source>
</evidence>
<reference evidence="4" key="1">
    <citation type="submission" date="2016-10" db="EMBL/GenBank/DDBJ databases">
        <authorList>
            <person name="Varghese N."/>
            <person name="Submissions S."/>
        </authorList>
    </citation>
    <scope>NUCLEOTIDE SEQUENCE [LARGE SCALE GENOMIC DNA]</scope>
    <source>
        <strain evidence="4">ATCC 700689</strain>
    </source>
</reference>
<keyword evidence="2" id="KW-0732">Signal</keyword>
<name>A0A1G7UAY0_9PSED</name>
<feature type="signal peptide" evidence="2">
    <location>
        <begin position="1"/>
        <end position="37"/>
    </location>
</feature>
<dbReference type="OrthoDB" id="545475at2"/>
<comment type="similarity">
    <text evidence="1 2">Belongs to the OprB family.</text>
</comment>
<evidence type="ECO:0000256" key="1">
    <source>
        <dbReference type="ARBA" id="ARBA00008769"/>
    </source>
</evidence>
<sequence length="436" mass="46726">MSNPSQFTFESGSRRGISTALVVGSVLAMAASAPTLADDWLEQSTMTGDWDGSRSRLAAQGVKITGDYSGETVYNAHGGKQRGTRYSQNIKLGAQFDLGKLLGLESGGKVQLTLNDRRGNDGSGDLVGNRLPVQENYGGLYTRLTELSYENTLFTPALNVKLGYMAMGNDLGGLSSGILCNFMNAGFCGHPLAMSGGSGWSNYPNAHLGAMAKYRFTPNFALQVAAFKVDAASNGESSRAWDIAPKDSTGNILPIEAIYNVLGELPGEYRVGYYYDTSDAPRIGTSKEVAGREGSYFLMDQAIWNSSDVSGRNVHVFGQFSNASAAAAPFRRWYSTGFALKKPFASRPNDTVAIGYGRAVFNARSRDVQENAALADGQDFPDLASGEGLVEMTYGAQIAPWLTVRPSVQYIIEPGAFYGEDIDNTLIVGLQVKATL</sequence>
<dbReference type="InterPro" id="IPR052932">
    <property type="entry name" value="OprB_Porin"/>
</dbReference>
<dbReference type="GO" id="GO:0015288">
    <property type="term" value="F:porin activity"/>
    <property type="evidence" value="ECO:0007669"/>
    <property type="project" value="InterPro"/>
</dbReference>
<dbReference type="STRING" id="89065.SAMN05216605_102111"/>
<protein>
    <submittedName>
        <fullName evidence="3">Porin, OprB family</fullName>
    </submittedName>
</protein>
<dbReference type="PANTHER" id="PTHR37944:SF1">
    <property type="entry name" value="PORIN B"/>
    <property type="match status" value="1"/>
</dbReference>
<dbReference type="Proteomes" id="UP000182894">
    <property type="component" value="Unassembled WGS sequence"/>
</dbReference>
<dbReference type="Pfam" id="PF04966">
    <property type="entry name" value="OprB"/>
    <property type="match status" value="1"/>
</dbReference>
<organism evidence="3 4">
    <name type="scientific">Pseudomonas abietaniphila</name>
    <dbReference type="NCBI Taxonomy" id="89065"/>
    <lineage>
        <taxon>Bacteria</taxon>
        <taxon>Pseudomonadati</taxon>
        <taxon>Pseudomonadota</taxon>
        <taxon>Gammaproteobacteria</taxon>
        <taxon>Pseudomonadales</taxon>
        <taxon>Pseudomonadaceae</taxon>
        <taxon>Pseudomonas</taxon>
    </lineage>
</organism>
<dbReference type="GO" id="GO:0008643">
    <property type="term" value="P:carbohydrate transport"/>
    <property type="evidence" value="ECO:0007669"/>
    <property type="project" value="InterPro"/>
</dbReference>
<dbReference type="InterPro" id="IPR038673">
    <property type="entry name" value="OprB_sf"/>
</dbReference>
<dbReference type="PANTHER" id="PTHR37944">
    <property type="entry name" value="PORIN B"/>
    <property type="match status" value="1"/>
</dbReference>
<accession>A0A1G7UAY0</accession>
<dbReference type="Gene3D" id="2.40.160.180">
    <property type="entry name" value="Carbohydrate-selective porin OprB"/>
    <property type="match status" value="1"/>
</dbReference>
<evidence type="ECO:0000256" key="2">
    <source>
        <dbReference type="RuleBase" id="RU363072"/>
    </source>
</evidence>
<dbReference type="InterPro" id="IPR007049">
    <property type="entry name" value="Carb-sel_porin_OprB"/>
</dbReference>
<feature type="chain" id="PRO_5010007792" evidence="2">
    <location>
        <begin position="38"/>
        <end position="436"/>
    </location>
</feature>
<proteinExistence type="inferred from homology"/>
<dbReference type="EMBL" id="FNCO01000002">
    <property type="protein sequence ID" value="SDG44633.1"/>
    <property type="molecule type" value="Genomic_DNA"/>
</dbReference>
<gene>
    <name evidence="3" type="ORF">SAMN05216605_102111</name>
</gene>